<proteinExistence type="predicted"/>
<name>A0A074LIA7_9BACT</name>
<dbReference type="AlphaFoldDB" id="A0A074LIA7"/>
<evidence type="ECO:0000313" key="2">
    <source>
        <dbReference type="EMBL" id="KEO73512.1"/>
    </source>
</evidence>
<dbReference type="RefSeq" id="WP_035074331.1">
    <property type="nucleotide sequence ID" value="NZ_JMIH01000021.1"/>
</dbReference>
<dbReference type="OrthoDB" id="960751at2"/>
<organism evidence="2 3">
    <name type="scientific">Anditalea andensis</name>
    <dbReference type="NCBI Taxonomy" id="1048983"/>
    <lineage>
        <taxon>Bacteria</taxon>
        <taxon>Pseudomonadati</taxon>
        <taxon>Bacteroidota</taxon>
        <taxon>Cytophagia</taxon>
        <taxon>Cytophagales</taxon>
        <taxon>Cytophagaceae</taxon>
        <taxon>Anditalea</taxon>
    </lineage>
</organism>
<dbReference type="eggNOG" id="ENOG502ZAHR">
    <property type="taxonomic scope" value="Bacteria"/>
</dbReference>
<keyword evidence="3" id="KW-1185">Reference proteome</keyword>
<feature type="signal peptide" evidence="1">
    <location>
        <begin position="1"/>
        <end position="18"/>
    </location>
</feature>
<feature type="chain" id="PRO_5001697788" description="NTPase" evidence="1">
    <location>
        <begin position="19"/>
        <end position="328"/>
    </location>
</feature>
<evidence type="ECO:0000256" key="1">
    <source>
        <dbReference type="SAM" id="SignalP"/>
    </source>
</evidence>
<dbReference type="EMBL" id="JMIH01000021">
    <property type="protein sequence ID" value="KEO73512.1"/>
    <property type="molecule type" value="Genomic_DNA"/>
</dbReference>
<accession>A0A074LIA7</accession>
<evidence type="ECO:0008006" key="4">
    <source>
        <dbReference type="Google" id="ProtNLM"/>
    </source>
</evidence>
<comment type="caution">
    <text evidence="2">The sequence shown here is derived from an EMBL/GenBank/DDBJ whole genome shotgun (WGS) entry which is preliminary data.</text>
</comment>
<dbReference type="Proteomes" id="UP000027821">
    <property type="component" value="Unassembled WGS sequence"/>
</dbReference>
<evidence type="ECO:0000313" key="3">
    <source>
        <dbReference type="Proteomes" id="UP000027821"/>
    </source>
</evidence>
<sequence length="328" mass="36524">MRVSLIFIVCLWSVPTMAQSALPDFFLDGKSVVLISNSPSARPILSFENLAHELHSSLVSAGGDPIAYYELEDIVLSEEIQSGYAAQFSKRLVKSIVLVTRKTSGQMEVHILPFSGTRSIVPSASSWSLADNKLDGIKEKLATAGNGIKTKNLLVIDVPEFLAPSSAANINYLRRNPLNLNTFKLAVPLTGAGGESGLLTKYRYDMLGRSEQEIAKAQDLQKAEIQQIMDSFYPHQVDYLTGPKTNAELIKDRTQFMLMRVEGREGDLMKTMGLSDTPTSPDIYNRIVIKYYIRFLVRDEQYIGPVWDADPNWKVALTNFLDNLKLGQ</sequence>
<keyword evidence="1" id="KW-0732">Signal</keyword>
<protein>
    <recommendedName>
        <fullName evidence="4">NTPase</fullName>
    </recommendedName>
</protein>
<gene>
    <name evidence="2" type="ORF">EL17_11445</name>
</gene>
<reference evidence="2 3" key="1">
    <citation type="submission" date="2014-04" db="EMBL/GenBank/DDBJ databases">
        <title>Characterization and application of a salt tolerant electro-active bacterium.</title>
        <authorList>
            <person name="Yang L."/>
            <person name="Wei S."/>
            <person name="Tay Q.X.M."/>
        </authorList>
    </citation>
    <scope>NUCLEOTIDE SEQUENCE [LARGE SCALE GENOMIC DNA]</scope>
    <source>
        <strain evidence="2 3">LY1</strain>
    </source>
</reference>